<dbReference type="OrthoDB" id="9797097at2"/>
<dbReference type="SMART" id="SM00387">
    <property type="entry name" value="HATPase_c"/>
    <property type="match status" value="1"/>
</dbReference>
<dbReference type="Gene3D" id="2.60.40.10">
    <property type="entry name" value="Immunoglobulins"/>
    <property type="match status" value="1"/>
</dbReference>
<keyword evidence="6" id="KW-0804">Transcription</keyword>
<evidence type="ECO:0000313" key="13">
    <source>
        <dbReference type="Proteomes" id="UP000239590"/>
    </source>
</evidence>
<proteinExistence type="predicted"/>
<dbReference type="SUPFAM" id="SSF46689">
    <property type="entry name" value="Homeodomain-like"/>
    <property type="match status" value="1"/>
</dbReference>
<evidence type="ECO:0000256" key="7">
    <source>
        <dbReference type="PROSITE-ProRule" id="PRU00169"/>
    </source>
</evidence>
<evidence type="ECO:0000256" key="6">
    <source>
        <dbReference type="ARBA" id="ARBA00023163"/>
    </source>
</evidence>
<dbReference type="Gene3D" id="2.130.10.10">
    <property type="entry name" value="YVTN repeat-like/Quinoprotein amine dehydrogenase"/>
    <property type="match status" value="3"/>
</dbReference>
<dbReference type="CDD" id="cd00082">
    <property type="entry name" value="HisKA"/>
    <property type="match status" value="1"/>
</dbReference>
<dbReference type="CDD" id="cd00146">
    <property type="entry name" value="PKD"/>
    <property type="match status" value="1"/>
</dbReference>
<dbReference type="InterPro" id="IPR011123">
    <property type="entry name" value="Y_Y_Y"/>
</dbReference>
<keyword evidence="4" id="KW-0805">Transcription regulation</keyword>
<dbReference type="EC" id="2.7.13.3" evidence="2"/>
<gene>
    <name evidence="12" type="ORF">C5O19_16425</name>
</gene>
<feature type="chain" id="PRO_5015770711" description="histidine kinase" evidence="8">
    <location>
        <begin position="22"/>
        <end position="1397"/>
    </location>
</feature>
<dbReference type="Pfam" id="PF12833">
    <property type="entry name" value="HTH_18"/>
    <property type="match status" value="1"/>
</dbReference>
<evidence type="ECO:0000256" key="3">
    <source>
        <dbReference type="ARBA" id="ARBA00022553"/>
    </source>
</evidence>
<keyword evidence="13" id="KW-1185">Reference proteome</keyword>
<evidence type="ECO:0000256" key="8">
    <source>
        <dbReference type="SAM" id="SignalP"/>
    </source>
</evidence>
<protein>
    <recommendedName>
        <fullName evidence="2">histidine kinase</fullName>
        <ecNumber evidence="2">2.7.13.3</ecNumber>
    </recommendedName>
</protein>
<dbReference type="PROSITE" id="PS50110">
    <property type="entry name" value="RESPONSE_REGULATORY"/>
    <property type="match status" value="1"/>
</dbReference>
<dbReference type="SUPFAM" id="SSF52172">
    <property type="entry name" value="CheY-like"/>
    <property type="match status" value="1"/>
</dbReference>
<name>A0A2S7IJP7_9BACT</name>
<evidence type="ECO:0000259" key="10">
    <source>
        <dbReference type="PROSITE" id="PS50109"/>
    </source>
</evidence>
<feature type="modified residue" description="4-aspartylphosphate" evidence="7">
    <location>
        <position position="1186"/>
    </location>
</feature>
<dbReference type="RefSeq" id="WP_104714494.1">
    <property type="nucleotide sequence ID" value="NZ_PTRA01000002.1"/>
</dbReference>
<dbReference type="CDD" id="cd17574">
    <property type="entry name" value="REC_OmpR"/>
    <property type="match status" value="1"/>
</dbReference>
<dbReference type="Pfam" id="PF02518">
    <property type="entry name" value="HATPase_c"/>
    <property type="match status" value="1"/>
</dbReference>
<dbReference type="Gene3D" id="3.40.50.2300">
    <property type="match status" value="1"/>
</dbReference>
<dbReference type="PROSITE" id="PS01124">
    <property type="entry name" value="HTH_ARAC_FAMILY_2"/>
    <property type="match status" value="1"/>
</dbReference>
<dbReference type="SUPFAM" id="SSF55874">
    <property type="entry name" value="ATPase domain of HSP90 chaperone/DNA topoisomerase II/histidine kinase"/>
    <property type="match status" value="1"/>
</dbReference>
<dbReference type="GO" id="GO:0043565">
    <property type="term" value="F:sequence-specific DNA binding"/>
    <property type="evidence" value="ECO:0007669"/>
    <property type="project" value="InterPro"/>
</dbReference>
<dbReference type="InterPro" id="IPR018060">
    <property type="entry name" value="HTH_AraC"/>
</dbReference>
<dbReference type="PANTHER" id="PTHR43547:SF2">
    <property type="entry name" value="HYBRID SIGNAL TRANSDUCTION HISTIDINE KINASE C"/>
    <property type="match status" value="1"/>
</dbReference>
<dbReference type="InterPro" id="IPR011006">
    <property type="entry name" value="CheY-like_superfamily"/>
</dbReference>
<keyword evidence="8" id="KW-0732">Signal</keyword>
<keyword evidence="12" id="KW-0418">Kinase</keyword>
<evidence type="ECO:0000313" key="12">
    <source>
        <dbReference type="EMBL" id="PQA56919.1"/>
    </source>
</evidence>
<reference evidence="13" key="1">
    <citation type="submission" date="2018-02" db="EMBL/GenBank/DDBJ databases">
        <title>Genome sequencing of Solimonas sp. HR-BB.</title>
        <authorList>
            <person name="Lee Y."/>
            <person name="Jeon C.O."/>
        </authorList>
    </citation>
    <scope>NUCLEOTIDE SEQUENCE [LARGE SCALE GENOMIC DNA]</scope>
    <source>
        <strain evidence="13">HR-U</strain>
    </source>
</reference>
<dbReference type="Pfam" id="PF07494">
    <property type="entry name" value="Reg_prop"/>
    <property type="match status" value="2"/>
</dbReference>
<evidence type="ECO:0000256" key="5">
    <source>
        <dbReference type="ARBA" id="ARBA00023125"/>
    </source>
</evidence>
<feature type="domain" description="Response regulatory" evidence="11">
    <location>
        <begin position="1138"/>
        <end position="1253"/>
    </location>
</feature>
<dbReference type="SMART" id="SM00448">
    <property type="entry name" value="REC"/>
    <property type="match status" value="1"/>
</dbReference>
<feature type="signal peptide" evidence="8">
    <location>
        <begin position="1"/>
        <end position="21"/>
    </location>
</feature>
<dbReference type="PANTHER" id="PTHR43547">
    <property type="entry name" value="TWO-COMPONENT HISTIDINE KINASE"/>
    <property type="match status" value="1"/>
</dbReference>
<dbReference type="EMBL" id="PTRA01000002">
    <property type="protein sequence ID" value="PQA56919.1"/>
    <property type="molecule type" value="Genomic_DNA"/>
</dbReference>
<dbReference type="Gene3D" id="3.30.565.10">
    <property type="entry name" value="Histidine kinase-like ATPase, C-terminal domain"/>
    <property type="match status" value="1"/>
</dbReference>
<dbReference type="PRINTS" id="PR00344">
    <property type="entry name" value="BCTRLSENSOR"/>
</dbReference>
<dbReference type="InterPro" id="IPR011110">
    <property type="entry name" value="Reg_prop"/>
</dbReference>
<dbReference type="SUPFAM" id="SSF47384">
    <property type="entry name" value="Homodimeric domain of signal transducing histidine kinase"/>
    <property type="match status" value="1"/>
</dbReference>
<evidence type="ECO:0000256" key="1">
    <source>
        <dbReference type="ARBA" id="ARBA00000085"/>
    </source>
</evidence>
<feature type="domain" description="HTH araC/xylS-type" evidence="9">
    <location>
        <begin position="1285"/>
        <end position="1384"/>
    </location>
</feature>
<dbReference type="InterPro" id="IPR036890">
    <property type="entry name" value="HATPase_C_sf"/>
</dbReference>
<comment type="catalytic activity">
    <reaction evidence="1">
        <text>ATP + protein L-histidine = ADP + protein N-phospho-L-histidine.</text>
        <dbReference type="EC" id="2.7.13.3"/>
    </reaction>
</comment>
<dbReference type="InterPro" id="IPR018062">
    <property type="entry name" value="HTH_AraC-typ_CS"/>
</dbReference>
<dbReference type="Pfam" id="PF00072">
    <property type="entry name" value="Response_reg"/>
    <property type="match status" value="1"/>
</dbReference>
<dbReference type="GO" id="GO:0003700">
    <property type="term" value="F:DNA-binding transcription factor activity"/>
    <property type="evidence" value="ECO:0007669"/>
    <property type="project" value="InterPro"/>
</dbReference>
<evidence type="ECO:0000259" key="11">
    <source>
        <dbReference type="PROSITE" id="PS50110"/>
    </source>
</evidence>
<dbReference type="Pfam" id="PF00512">
    <property type="entry name" value="HisKA"/>
    <property type="match status" value="1"/>
</dbReference>
<dbReference type="InterPro" id="IPR001789">
    <property type="entry name" value="Sig_transdc_resp-reg_receiver"/>
</dbReference>
<dbReference type="InterPro" id="IPR013783">
    <property type="entry name" value="Ig-like_fold"/>
</dbReference>
<dbReference type="CDD" id="cd00075">
    <property type="entry name" value="HATPase"/>
    <property type="match status" value="1"/>
</dbReference>
<evidence type="ECO:0000256" key="2">
    <source>
        <dbReference type="ARBA" id="ARBA00012438"/>
    </source>
</evidence>
<dbReference type="InterPro" id="IPR003661">
    <property type="entry name" value="HisK_dim/P_dom"/>
</dbReference>
<dbReference type="InterPro" id="IPR005467">
    <property type="entry name" value="His_kinase_dom"/>
</dbReference>
<dbReference type="InterPro" id="IPR004358">
    <property type="entry name" value="Sig_transdc_His_kin-like_C"/>
</dbReference>
<dbReference type="PROSITE" id="PS50109">
    <property type="entry name" value="HIS_KIN"/>
    <property type="match status" value="1"/>
</dbReference>
<dbReference type="SMART" id="SM00388">
    <property type="entry name" value="HisKA"/>
    <property type="match status" value="1"/>
</dbReference>
<dbReference type="FunFam" id="2.60.40.10:FF:000791">
    <property type="entry name" value="Two-component system sensor histidine kinase/response regulator"/>
    <property type="match status" value="1"/>
</dbReference>
<dbReference type="InterPro" id="IPR015943">
    <property type="entry name" value="WD40/YVTN_repeat-like_dom_sf"/>
</dbReference>
<organism evidence="12 13">
    <name type="scientific">Siphonobacter curvatus</name>
    <dbReference type="NCBI Taxonomy" id="2094562"/>
    <lineage>
        <taxon>Bacteria</taxon>
        <taxon>Pseudomonadati</taxon>
        <taxon>Bacteroidota</taxon>
        <taxon>Cytophagia</taxon>
        <taxon>Cytophagales</taxon>
        <taxon>Cytophagaceae</taxon>
        <taxon>Siphonobacter</taxon>
    </lineage>
</organism>
<dbReference type="Pfam" id="PF07495">
    <property type="entry name" value="Y_Y_Y"/>
    <property type="match status" value="1"/>
</dbReference>
<evidence type="ECO:0000259" key="9">
    <source>
        <dbReference type="PROSITE" id="PS01124"/>
    </source>
</evidence>
<dbReference type="InterPro" id="IPR036097">
    <property type="entry name" value="HisK_dim/P_sf"/>
</dbReference>
<dbReference type="GO" id="GO:0000155">
    <property type="term" value="F:phosphorelay sensor kinase activity"/>
    <property type="evidence" value="ECO:0007669"/>
    <property type="project" value="InterPro"/>
</dbReference>
<feature type="domain" description="Histidine kinase" evidence="10">
    <location>
        <begin position="866"/>
        <end position="1098"/>
    </location>
</feature>
<dbReference type="Gene3D" id="1.10.10.60">
    <property type="entry name" value="Homeodomain-like"/>
    <property type="match status" value="2"/>
</dbReference>
<dbReference type="FunFam" id="1.10.287.130:FF:000045">
    <property type="entry name" value="Two-component system sensor histidine kinase/response regulator"/>
    <property type="match status" value="1"/>
</dbReference>
<keyword evidence="12" id="KW-0808">Transferase</keyword>
<accession>A0A2S7IJP7</accession>
<sequence>MKFFFLSCIFWMSCCLIPAMAQSAPFRFEHITVNEGLSHSDAMCVAQDRLGFTWVGTNKGLDRYDGHSLKTYDLPLNDHLGTTANRVRTLHVDPAGRLWVGVERAGLYLYDASKDRFSSILECAGAAAFQALAQQLSEVNINAITSDAPQRLWVATHQAGLFVIELDAWGNIQKIARISIFGQPSISRLAVDRTGQVWVGTLNHGLWVIKPHTRKALQVQALNQTSIRALHRDYRGDLWIGTGNQVFWASEATLAQGGHLQPQALPLQFATIESLFLDSFQRLWIGTSYGLMLMRPAQRSGLPLDVTDVQTFLPQDTDLYSINSVRVHDILEDRFNNLWLATSAGGLNLLKLRSKPFGLIRRQMLGSTTPAHNYINTIFKDEKAQQIWMGTRNGFASYDLRQKTFKNYLSSTVFGRDNGMDVSAIYQDTQGTLWIGTRYKGLLRMAPGGSLAPRLQAPVPNGPDWRNICIEHITQDRHGMLWVATSSAGILAYDEQGNYLGTYSPDQHNLPTRQITSLLYDASQDCLWASTRDQGVLKLQIRQGKLSLLKAFTHQPGNPNSLQTNYAWPLAKDSVGYLWIGTIGGGLHRLTPGTERIERYRHWVPENDIESLQFDGSGNLWIGGTGLYQFNPRTRQLWHYDVTDGLQSNSFKVGASYRSSDGTLYFGGINGITSFKPAAIRPNPYPPLVQITEFRVHNQPVATGDTLNGRVLLEKPFSANPDLRLEASENDFSLAFVALNYANPKKQRYAYRLTGYNTDWVELPSGQRMASFSNLAAGTYTFLVKATNGDGIWSSQAAQVQVTILPPWWKSWWAYVLYGCILTGALLLYRRIATAQQDLKNTLAFEKFQHEKEKELTDLKLSFFTNVSHELRTPLTLILGPMEELVSAKYQQSGLREKVLLMHSQTRKLLDLVNQLLDFRKVESGHLSLKASRENISSFVQELYLIYQLKAEEMQLDYRLEKPAEPIYLYFDRNKLEIILTNLLSNAFKYTRPQDRIRLSLQVVGDVGQSAEYHNGRLLQHYLEIQVRDWGVGMPTEELEHIFDPYFQASHTQTLKIVGSGIGLSLVKQWVERHRGEVSVTSAPNQGTTFTVRLPFGNRHLQASEIHVPETAVPTTLELPEADAELLAATSQLPISLRVLVVEDNEEVRKYLHQLLVGEFEVLTAVDGLDGWNQALTSLPDLIISDIMMPRSDGLELCRKIKQHPKTSHIPVLLLTARAAAVYELEGLEHGADDYITKPFHPKILYAKITSILLNRVKLREYYQRKILLEPSEVVIPDADKFFLEKAMQIVENQLQEPEFNVQILVQEMGMSQSVFYRRLKSITGQTVVEFIRDVRMKRAAQLLSSTPMRVSDIAYQVGIEDVKYFRKMFQKLYNVPPSEYARQFRTTTTPLEEDYS</sequence>
<dbReference type="Gene3D" id="1.10.287.130">
    <property type="match status" value="1"/>
</dbReference>
<dbReference type="SUPFAM" id="SSF63829">
    <property type="entry name" value="Calcium-dependent phosphotriesterase"/>
    <property type="match status" value="3"/>
</dbReference>
<comment type="caution">
    <text evidence="12">The sequence shown here is derived from an EMBL/GenBank/DDBJ whole genome shotgun (WGS) entry which is preliminary data.</text>
</comment>
<dbReference type="InterPro" id="IPR003594">
    <property type="entry name" value="HATPase_dom"/>
</dbReference>
<dbReference type="Proteomes" id="UP000239590">
    <property type="component" value="Unassembled WGS sequence"/>
</dbReference>
<dbReference type="PROSITE" id="PS00041">
    <property type="entry name" value="HTH_ARAC_FAMILY_1"/>
    <property type="match status" value="1"/>
</dbReference>
<evidence type="ECO:0000256" key="4">
    <source>
        <dbReference type="ARBA" id="ARBA00023015"/>
    </source>
</evidence>
<keyword evidence="3 7" id="KW-0597">Phosphoprotein</keyword>
<keyword evidence="5" id="KW-0238">DNA-binding</keyword>
<dbReference type="SMART" id="SM00342">
    <property type="entry name" value="HTH_ARAC"/>
    <property type="match status" value="1"/>
</dbReference>
<dbReference type="InterPro" id="IPR009057">
    <property type="entry name" value="Homeodomain-like_sf"/>
</dbReference>